<evidence type="ECO:0000313" key="2">
    <source>
        <dbReference type="EMBL" id="MBY20015.1"/>
    </source>
</evidence>
<reference evidence="2" key="1">
    <citation type="submission" date="2018-04" db="EMBL/GenBank/DDBJ databases">
        <title>Transcriptome of Schizaphis graminum biotype I.</title>
        <authorList>
            <person name="Scully E.D."/>
            <person name="Geib S.M."/>
            <person name="Palmer N.A."/>
            <person name="Koch K."/>
            <person name="Bradshaw J."/>
            <person name="Heng-Moss T."/>
            <person name="Sarath G."/>
        </authorList>
    </citation>
    <scope>NUCLEOTIDE SEQUENCE</scope>
</reference>
<feature type="domain" description="FERM" evidence="1">
    <location>
        <begin position="23"/>
        <end position="127"/>
    </location>
</feature>
<organism evidence="2">
    <name type="scientific">Schizaphis graminum</name>
    <name type="common">Green bug aphid</name>
    <dbReference type="NCBI Taxonomy" id="13262"/>
    <lineage>
        <taxon>Eukaryota</taxon>
        <taxon>Metazoa</taxon>
        <taxon>Ecdysozoa</taxon>
        <taxon>Arthropoda</taxon>
        <taxon>Hexapoda</taxon>
        <taxon>Insecta</taxon>
        <taxon>Pterygota</taxon>
        <taxon>Neoptera</taxon>
        <taxon>Paraneoptera</taxon>
        <taxon>Hemiptera</taxon>
        <taxon>Sternorrhyncha</taxon>
        <taxon>Aphidomorpha</taxon>
        <taxon>Aphidoidea</taxon>
        <taxon>Aphididae</taxon>
        <taxon>Aphidini</taxon>
        <taxon>Schizaphis</taxon>
    </lineage>
</organism>
<dbReference type="PANTHER" id="PTHR13429:SF5">
    <property type="entry name" value="PROTEIN EXPANDED"/>
    <property type="match status" value="1"/>
</dbReference>
<name>A0A2S2NS95_SCHGA</name>
<dbReference type="EMBL" id="GGMR01007396">
    <property type="protein sequence ID" value="MBY20015.1"/>
    <property type="molecule type" value="Transcribed_RNA"/>
</dbReference>
<proteinExistence type="predicted"/>
<dbReference type="InterPro" id="IPR018979">
    <property type="entry name" value="FERM_N"/>
</dbReference>
<dbReference type="GO" id="GO:0035332">
    <property type="term" value="P:positive regulation of hippo signaling"/>
    <property type="evidence" value="ECO:0007669"/>
    <property type="project" value="TreeGrafter"/>
</dbReference>
<dbReference type="GO" id="GO:0098592">
    <property type="term" value="C:cytoplasmic side of apical plasma membrane"/>
    <property type="evidence" value="ECO:0007669"/>
    <property type="project" value="TreeGrafter"/>
</dbReference>
<dbReference type="PANTHER" id="PTHR13429">
    <property type="entry name" value="FERM DOMAIN (PROTEIN4.1-EZRIN-RADIXIN-MOESIN) FAMILY"/>
    <property type="match status" value="1"/>
</dbReference>
<gene>
    <name evidence="2" type="primary">ex_3</name>
    <name evidence="2" type="ORF">g.11476</name>
</gene>
<dbReference type="InterPro" id="IPR029071">
    <property type="entry name" value="Ubiquitin-like_domsf"/>
</dbReference>
<dbReference type="PROSITE" id="PS50057">
    <property type="entry name" value="FERM_3"/>
    <property type="match status" value="1"/>
</dbReference>
<dbReference type="Pfam" id="PF09379">
    <property type="entry name" value="FERM_N"/>
    <property type="match status" value="1"/>
</dbReference>
<dbReference type="SUPFAM" id="SSF54236">
    <property type="entry name" value="Ubiquitin-like"/>
    <property type="match status" value="1"/>
</dbReference>
<dbReference type="CDD" id="cd17101">
    <property type="entry name" value="FERM_F1_PTPN13_like"/>
    <property type="match status" value="1"/>
</dbReference>
<sequence>MRSASTVSGPLLSVSTPASQQNRFAAVHLLTGQLLYFIVEGKSRVKEVFSQLTTYMIAQGMQDVELFALAFILDEEYFFTDPESKLSKYSPKSWKSSSTFGLDQNGQPLLQLHLRVKFYVDTTKSLR</sequence>
<dbReference type="AlphaFoldDB" id="A0A2S2NS95"/>
<dbReference type="InterPro" id="IPR000299">
    <property type="entry name" value="FERM_domain"/>
</dbReference>
<dbReference type="InterPro" id="IPR047145">
    <property type="entry name" value="FRMD6-like"/>
</dbReference>
<protein>
    <submittedName>
        <fullName evidence="2">Protein expanded</fullName>
    </submittedName>
</protein>
<accession>A0A2S2NS95</accession>
<evidence type="ECO:0000259" key="1">
    <source>
        <dbReference type="PROSITE" id="PS50057"/>
    </source>
</evidence>